<dbReference type="CTD" id="731220"/>
<evidence type="ECO:0000256" key="6">
    <source>
        <dbReference type="ARBA" id="ARBA00072471"/>
    </source>
</evidence>
<dbReference type="Proteomes" id="UP000000715">
    <property type="component" value="Unplaced"/>
</dbReference>
<dbReference type="Gene3D" id="1.10.10.10">
    <property type="entry name" value="Winged helix-like DNA-binding domain superfamily/Winged helix DNA-binding domain"/>
    <property type="match status" value="1"/>
</dbReference>
<keyword evidence="3" id="KW-0804">Transcription</keyword>
<dbReference type="InterPro" id="IPR057321">
    <property type="entry name" value="RFX1-4/6/8-like_BCD"/>
</dbReference>
<evidence type="ECO:0000259" key="9">
    <source>
        <dbReference type="PROSITE" id="PS51526"/>
    </source>
</evidence>
<dbReference type="GO" id="GO:0000981">
    <property type="term" value="F:DNA-binding transcription factor activity, RNA polymerase II-specific"/>
    <property type="evidence" value="ECO:0007669"/>
    <property type="project" value="TreeGrafter"/>
</dbReference>
<dbReference type="InterPro" id="IPR003150">
    <property type="entry name" value="DNA-bd_RFX"/>
</dbReference>
<dbReference type="InterPro" id="IPR036388">
    <property type="entry name" value="WH-like_DNA-bd_sf"/>
</dbReference>
<keyword evidence="4" id="KW-0539">Nucleus</keyword>
<evidence type="ECO:0000256" key="3">
    <source>
        <dbReference type="ARBA" id="ARBA00023163"/>
    </source>
</evidence>
<keyword evidence="2 11" id="KW-0238">DNA-binding</keyword>
<feature type="region of interest" description="Disordered" evidence="8">
    <location>
        <begin position="497"/>
        <end position="523"/>
    </location>
</feature>
<evidence type="ECO:0000256" key="2">
    <source>
        <dbReference type="ARBA" id="ARBA00023125"/>
    </source>
</evidence>
<protein>
    <recommendedName>
        <fullName evidence="6">DNA-binding protein RFX8</fullName>
    </recommendedName>
    <alternativeName>
        <fullName evidence="7">Regulatory factor X 8</fullName>
    </alternativeName>
</protein>
<dbReference type="PANTHER" id="PTHR12619:SF24">
    <property type="entry name" value="DNA-BINDING PROTEIN RFX8"/>
    <property type="match status" value="1"/>
</dbReference>
<dbReference type="GO" id="GO:0000978">
    <property type="term" value="F:RNA polymerase II cis-regulatory region sequence-specific DNA binding"/>
    <property type="evidence" value="ECO:0007669"/>
    <property type="project" value="TreeGrafter"/>
</dbReference>
<dbReference type="FunFam" id="1.10.10.10:FF:000433">
    <property type="entry name" value="DNA-binding protein RFX8-like isoform X4"/>
    <property type="match status" value="1"/>
</dbReference>
<dbReference type="PANTHER" id="PTHR12619">
    <property type="entry name" value="RFX TRANSCRIPTION FACTOR FAMILY"/>
    <property type="match status" value="1"/>
</dbReference>
<keyword evidence="1" id="KW-0805">Transcription regulation</keyword>
<feature type="domain" description="RFX-type winged-helix" evidence="9">
    <location>
        <begin position="49"/>
        <end position="124"/>
    </location>
</feature>
<dbReference type="PROSITE" id="PS51526">
    <property type="entry name" value="RFX_DBD"/>
    <property type="match status" value="1"/>
</dbReference>
<reference evidence="11" key="1">
    <citation type="submission" date="2025-08" db="UniProtKB">
        <authorList>
            <consortium name="RefSeq"/>
        </authorList>
    </citation>
    <scope>IDENTIFICATION</scope>
    <source>
        <tissue evidence="11">Brain</tissue>
    </source>
</reference>
<evidence type="ECO:0000256" key="1">
    <source>
        <dbReference type="ARBA" id="ARBA00023015"/>
    </source>
</evidence>
<sequence>MVLSPRCSKSWVSDQEIADTCFGWNFVPSIFMPVNVVYPINVNYSRNQTLRRLVDNFCICEGYSVPRCLMYEIYVETCGQNAQNQVNPATFGKLVRLVFPDLGTRRLGTRGSARYHYDGICIKKSSFFYAQYCYLLGEKRYHSGDIIGFEKPNYNNIIQQEETCENHSPIRTDPVGSPLSEFRRCPFWEQELAKKYSYKMMAFLADEYCNYCQDILQNVRNQELERVEDLLTSFWKSLQQDTVMLMTLPDVCQLFKCYDVQLYKGIEDVLLHDFLEDVSIQYLKSVRLFSKKFKLWLLNALEGFPALVQISKLKEVTVFVKRLRRKTYLSNMAKTMRMVLKNNRRVNVLKSDLHAIISRGALDMSQKALPSNPSSAVLETHAEMKCLSSLVSLLGTSTDLSIFLNCLSSNLQTFVFQPSRSKEEFIKLAAGFQLRWNFLLTAVSKAMTLCHRDSFGSWHLFHLLLLEFVTHLLQSCIEEEEEDDDVGNLTEMLPDDQSLVQPDQDPFHPPDSSPTQEYESPSVDPHRVTLKHMGQSRCSMGVSSVVLRVLGFLVDADTGNKLIQLLLEDKATGSTVRLSVPVGQEALVTLKDGQKFVIHISDVPPKL</sequence>
<comment type="function">
    <text evidence="5">May be a transcription factor.</text>
</comment>
<evidence type="ECO:0000256" key="7">
    <source>
        <dbReference type="ARBA" id="ARBA00077086"/>
    </source>
</evidence>
<keyword evidence="10" id="KW-1185">Reference proteome</keyword>
<evidence type="ECO:0000256" key="5">
    <source>
        <dbReference type="ARBA" id="ARBA00054388"/>
    </source>
</evidence>
<evidence type="ECO:0000313" key="10">
    <source>
        <dbReference type="Proteomes" id="UP000000715"/>
    </source>
</evidence>
<dbReference type="GeneID" id="101693836"/>
<evidence type="ECO:0000256" key="4">
    <source>
        <dbReference type="ARBA" id="ARBA00023242"/>
    </source>
</evidence>
<dbReference type="SUPFAM" id="SSF46785">
    <property type="entry name" value="Winged helix' DNA-binding domain"/>
    <property type="match status" value="1"/>
</dbReference>
<proteinExistence type="predicted"/>
<dbReference type="RefSeq" id="XP_044933622.1">
    <property type="nucleotide sequence ID" value="XM_045077687.1"/>
</dbReference>
<name>A0A8U0RZ66_MUSPF</name>
<dbReference type="AlphaFoldDB" id="A0A8U0RZ66"/>
<organism evidence="10 11">
    <name type="scientific">Mustela putorius furo</name>
    <name type="common">European domestic ferret</name>
    <name type="synonym">Mustela furo</name>
    <dbReference type="NCBI Taxonomy" id="9669"/>
    <lineage>
        <taxon>Eukaryota</taxon>
        <taxon>Metazoa</taxon>
        <taxon>Chordata</taxon>
        <taxon>Craniata</taxon>
        <taxon>Vertebrata</taxon>
        <taxon>Euteleostomi</taxon>
        <taxon>Mammalia</taxon>
        <taxon>Eutheria</taxon>
        <taxon>Laurasiatheria</taxon>
        <taxon>Carnivora</taxon>
        <taxon>Caniformia</taxon>
        <taxon>Musteloidea</taxon>
        <taxon>Mustelidae</taxon>
        <taxon>Mustelinae</taxon>
        <taxon>Mustela</taxon>
    </lineage>
</organism>
<accession>A0A8U0RZ66</accession>
<evidence type="ECO:0000313" key="11">
    <source>
        <dbReference type="RefSeq" id="XP_044933622.1"/>
    </source>
</evidence>
<dbReference type="InterPro" id="IPR036390">
    <property type="entry name" value="WH_DNA-bd_sf"/>
</dbReference>
<dbReference type="Pfam" id="PF25340">
    <property type="entry name" value="BCD_RFX"/>
    <property type="match status" value="1"/>
</dbReference>
<evidence type="ECO:0000256" key="8">
    <source>
        <dbReference type="SAM" id="MobiDB-lite"/>
    </source>
</evidence>
<dbReference type="Pfam" id="PF02257">
    <property type="entry name" value="RFX_DNA_binding"/>
    <property type="match status" value="1"/>
</dbReference>
<gene>
    <name evidence="11" type="primary">RFX8</name>
</gene>
<dbReference type="OrthoDB" id="10056949at2759"/>
<dbReference type="InterPro" id="IPR039779">
    <property type="entry name" value="RFX-like"/>
</dbReference>